<gene>
    <name evidence="1" type="ORF">GCM10010910_23900</name>
</gene>
<dbReference type="Gene3D" id="2.60.120.260">
    <property type="entry name" value="Galactose-binding domain-like"/>
    <property type="match status" value="1"/>
</dbReference>
<dbReference type="SUPFAM" id="SSF49785">
    <property type="entry name" value="Galactose-binding domain-like"/>
    <property type="match status" value="1"/>
</dbReference>
<proteinExistence type="predicted"/>
<reference evidence="2" key="1">
    <citation type="journal article" date="2019" name="Int. J. Syst. Evol. Microbiol.">
        <title>The Global Catalogue of Microorganisms (GCM) 10K type strain sequencing project: providing services to taxonomists for standard genome sequencing and annotation.</title>
        <authorList>
            <consortium name="The Broad Institute Genomics Platform"/>
            <consortium name="The Broad Institute Genome Sequencing Center for Infectious Disease"/>
            <person name="Wu L."/>
            <person name="Ma J."/>
        </authorList>
    </citation>
    <scope>NUCLEOTIDE SEQUENCE [LARGE SCALE GENOMIC DNA]</scope>
    <source>
        <strain evidence="2">CGMCC 4.7181</strain>
    </source>
</reference>
<protein>
    <recommendedName>
        <fullName evidence="3">Glycoside hydrolase</fullName>
    </recommendedName>
</protein>
<dbReference type="CDD" id="cd03143">
    <property type="entry name" value="A4_beta-galactosidase_middle_domain"/>
    <property type="match status" value="1"/>
</dbReference>
<dbReference type="Proteomes" id="UP000638043">
    <property type="component" value="Unassembled WGS sequence"/>
</dbReference>
<organism evidence="1 2">
    <name type="scientific">Microbacterium nanhaiense</name>
    <dbReference type="NCBI Taxonomy" id="1301026"/>
    <lineage>
        <taxon>Bacteria</taxon>
        <taxon>Bacillati</taxon>
        <taxon>Actinomycetota</taxon>
        <taxon>Actinomycetes</taxon>
        <taxon>Micrococcales</taxon>
        <taxon>Microbacteriaceae</taxon>
        <taxon>Microbacterium</taxon>
    </lineage>
</organism>
<dbReference type="Gene3D" id="3.40.50.880">
    <property type="match status" value="1"/>
</dbReference>
<dbReference type="RefSeq" id="WP_188702225.1">
    <property type="nucleotide sequence ID" value="NZ_BMMQ01000008.1"/>
</dbReference>
<dbReference type="InterPro" id="IPR008979">
    <property type="entry name" value="Galactose-bd-like_sf"/>
</dbReference>
<evidence type="ECO:0008006" key="3">
    <source>
        <dbReference type="Google" id="ProtNLM"/>
    </source>
</evidence>
<dbReference type="InterPro" id="IPR029062">
    <property type="entry name" value="Class_I_gatase-like"/>
</dbReference>
<dbReference type="Pfam" id="PF17132">
    <property type="entry name" value="Glyco_hydro_106"/>
    <property type="match status" value="2"/>
</dbReference>
<sequence>MSGITDIDSLRAGFQTPDPSAAPMTRWWWFGPSVKRDQLSAQLDTMRDAGYGGVEVSVVYPLSEETDRFMSETFLANMRYAAEEARDRGMRFDITLGSGWSFGGPHIDETTAARRIFWEQHEVTEGETRVPIRGSWPGDEFIAAYVGAGSSQETPVSFERLDADGEAFIIPQGNGPRVVLVAWSRLTGQFVKRAAAGAEGPVLDHYSQLATDAHIAYVCDPMLDAIPAELIGSAFCDSLEVYRADWTPTLIDDFIERRGYDPREQLWTLFITSDGSAQFRNDYYGTLSELYEENFVARLRDWAAGRGVPFRIQSYGEPPATVSSYRSADRIEGEGWGWKEITQTRWASSAASLYGEELVSAEVWTWVHSPSFRAVPIDLVGEVHEHLLLGINHFIGHGWPYHEPSDDGFGWIFYAAGALDERNPWWPAMPEVSRYIHRLSWLFRQGKRASDIAIYAPYPEVRALIDSRESDSMNLWAGTRAYVGTAIPGAIREGGYDFDVIDAEAMDVVDPARYGLVVVPGVQKAPAAVQAWLDRVEAAGGTVLNAPTSGEGFAEALSAVAPSPISYENSPGGSIGLLHRRVAGNDVFFVANTGDETVSFSGTLRTARQSVERWDAVTGRVVAAFDGCGTIEFVLQPYEAAVLVAFDGVAHAVPATPSLDRRVDLDTGWSVSFGDEAKPVTVPHRWEDDDALAAYSGSASYTTTVEVTGPVEGAVIDFGDVEPIDAGSGERVGNRGRAYRVGITSPIGVIAVVSVNGIEAGIAWRAPYEVQIGNLLRQGSNEIEVTIYNTAANSLVDDESVTASVALSRKKYGQRFRMQDLDAATHALSSGMLAVPSLRLPNE</sequence>
<name>A0ABQ2N298_9MICO</name>
<evidence type="ECO:0000313" key="1">
    <source>
        <dbReference type="EMBL" id="GGO65843.1"/>
    </source>
</evidence>
<evidence type="ECO:0000313" key="2">
    <source>
        <dbReference type="Proteomes" id="UP000638043"/>
    </source>
</evidence>
<comment type="caution">
    <text evidence="1">The sequence shown here is derived from an EMBL/GenBank/DDBJ whole genome shotgun (WGS) entry which is preliminary data.</text>
</comment>
<dbReference type="EMBL" id="BMMQ01000008">
    <property type="protein sequence ID" value="GGO65843.1"/>
    <property type="molecule type" value="Genomic_DNA"/>
</dbReference>
<keyword evidence="2" id="KW-1185">Reference proteome</keyword>
<dbReference type="PANTHER" id="PTHR36848:SF2">
    <property type="entry name" value="SECRETED PROTEIN"/>
    <property type="match status" value="1"/>
</dbReference>
<dbReference type="PANTHER" id="PTHR36848">
    <property type="entry name" value="DNA-BINDING PROTEIN (PUTATIVE SECRETED PROTEIN)-RELATED"/>
    <property type="match status" value="1"/>
</dbReference>
<dbReference type="InterPro" id="IPR053161">
    <property type="entry name" value="Ulvan_degrading_GH"/>
</dbReference>
<accession>A0ABQ2N298</accession>